<evidence type="ECO:0000313" key="2">
    <source>
        <dbReference type="EMBL" id="MDN5203096.1"/>
    </source>
</evidence>
<dbReference type="Pfam" id="PF12099">
    <property type="entry name" value="DUF3575"/>
    <property type="match status" value="1"/>
</dbReference>
<organism evidence="2 3">
    <name type="scientific">Splendidivirga corallicola</name>
    <dbReference type="NCBI Taxonomy" id="3051826"/>
    <lineage>
        <taxon>Bacteria</taxon>
        <taxon>Pseudomonadati</taxon>
        <taxon>Bacteroidota</taxon>
        <taxon>Cytophagia</taxon>
        <taxon>Cytophagales</taxon>
        <taxon>Splendidivirgaceae</taxon>
        <taxon>Splendidivirga</taxon>
    </lineage>
</organism>
<protein>
    <submittedName>
        <fullName evidence="2">DUF3575 domain-containing protein</fullName>
    </submittedName>
</protein>
<reference evidence="2" key="1">
    <citation type="submission" date="2023-06" db="EMBL/GenBank/DDBJ databases">
        <title>Genomic of Parafulvivirga corallium.</title>
        <authorList>
            <person name="Wang G."/>
        </authorList>
    </citation>
    <scope>NUCLEOTIDE SEQUENCE</scope>
    <source>
        <strain evidence="2">BMA10</strain>
    </source>
</reference>
<dbReference type="RefSeq" id="WP_346753118.1">
    <property type="nucleotide sequence ID" value="NZ_JAUJEA010000006.1"/>
</dbReference>
<dbReference type="InterPro" id="IPR021958">
    <property type="entry name" value="DUF3575"/>
</dbReference>
<dbReference type="Proteomes" id="UP001172082">
    <property type="component" value="Unassembled WGS sequence"/>
</dbReference>
<keyword evidence="1" id="KW-0732">Signal</keyword>
<feature type="signal peptide" evidence="1">
    <location>
        <begin position="1"/>
        <end position="23"/>
    </location>
</feature>
<gene>
    <name evidence="2" type="ORF">QQ008_17030</name>
</gene>
<comment type="caution">
    <text evidence="2">The sequence shown here is derived from an EMBL/GenBank/DDBJ whole genome shotgun (WGS) entry which is preliminary data.</text>
</comment>
<evidence type="ECO:0000256" key="1">
    <source>
        <dbReference type="SAM" id="SignalP"/>
    </source>
</evidence>
<evidence type="ECO:0000313" key="3">
    <source>
        <dbReference type="Proteomes" id="UP001172082"/>
    </source>
</evidence>
<sequence>MKKTIFATTLILAVIGSISTAQAQNNVVKINILSPIVRTISVFYENAIQEDKSFQLGFFYTGASVTDTKFRGFGITPEFRFYLSETSAPEGVYVAPFLKYQNFDLTEEITDSKATLSTFGGGVVIGKQWLFKEKITLDAFLGPNFNSGDVKVESGNASFSTGAFEGFGLRLGLTFGLAF</sequence>
<name>A0ABT8KQU8_9BACT</name>
<feature type="chain" id="PRO_5045644752" evidence="1">
    <location>
        <begin position="24"/>
        <end position="179"/>
    </location>
</feature>
<proteinExistence type="predicted"/>
<keyword evidence="3" id="KW-1185">Reference proteome</keyword>
<dbReference type="EMBL" id="JAUJEA010000006">
    <property type="protein sequence ID" value="MDN5203096.1"/>
    <property type="molecule type" value="Genomic_DNA"/>
</dbReference>
<accession>A0ABT8KQU8</accession>